<feature type="transmembrane region" description="Helical" evidence="7">
    <location>
        <begin position="97"/>
        <end position="121"/>
    </location>
</feature>
<comment type="similarity">
    <text evidence="7">Belongs to the binding-protein-dependent transport system permease family.</text>
</comment>
<protein>
    <submittedName>
        <fullName evidence="9">Peptide ABC transporter permease</fullName>
    </submittedName>
</protein>
<name>A0A4Q9QLM7_9GAMM</name>
<keyword evidence="3" id="KW-1003">Cell membrane</keyword>
<dbReference type="GO" id="GO:0055085">
    <property type="term" value="P:transmembrane transport"/>
    <property type="evidence" value="ECO:0007669"/>
    <property type="project" value="InterPro"/>
</dbReference>
<comment type="caution">
    <text evidence="9">The sequence shown here is derived from an EMBL/GenBank/DDBJ whole genome shotgun (WGS) entry which is preliminary data.</text>
</comment>
<keyword evidence="5 7" id="KW-1133">Transmembrane helix</keyword>
<evidence type="ECO:0000256" key="2">
    <source>
        <dbReference type="ARBA" id="ARBA00022448"/>
    </source>
</evidence>
<sequence>MSLTTPEVFIGQRSRSGLRLPAWSPVLLRRPGLLLAGLFVALLVLAGIEPSWLVRGDPLLASARDAFQTPSAAHWLGTDENGRDVFARLVHGVRASLLMGVAATIIALLGGVVLGLAAGLGHRWLDAAIMRFIDVLLAFPDLLLALLIITFWGQGMLNAVVAIGIAGIPRFARMVRAQALLVRRAAYVEAALTLGLPPLVVVLRHVLPNAIKPILILATISIGGNIAAGASLSFLGFGAPPPAPEWGAMLSVGRNFLGNAWWLVAAPGVAVTLTVVAITALGRALLRHSEGKAL</sequence>
<keyword evidence="2 7" id="KW-0813">Transport</keyword>
<evidence type="ECO:0000256" key="5">
    <source>
        <dbReference type="ARBA" id="ARBA00022989"/>
    </source>
</evidence>
<dbReference type="Proteomes" id="UP000292302">
    <property type="component" value="Unassembled WGS sequence"/>
</dbReference>
<evidence type="ECO:0000256" key="6">
    <source>
        <dbReference type="ARBA" id="ARBA00023136"/>
    </source>
</evidence>
<keyword evidence="6 7" id="KW-0472">Membrane</keyword>
<dbReference type="GO" id="GO:0005886">
    <property type="term" value="C:plasma membrane"/>
    <property type="evidence" value="ECO:0007669"/>
    <property type="project" value="UniProtKB-SubCell"/>
</dbReference>
<feature type="transmembrane region" description="Helical" evidence="7">
    <location>
        <begin position="142"/>
        <end position="166"/>
    </location>
</feature>
<evidence type="ECO:0000259" key="8">
    <source>
        <dbReference type="PROSITE" id="PS50928"/>
    </source>
</evidence>
<evidence type="ECO:0000313" key="10">
    <source>
        <dbReference type="Proteomes" id="UP000292302"/>
    </source>
</evidence>
<feature type="transmembrane region" description="Helical" evidence="7">
    <location>
        <begin position="214"/>
        <end position="240"/>
    </location>
</feature>
<reference evidence="9 10" key="1">
    <citation type="submission" date="2018-06" db="EMBL/GenBank/DDBJ databases">
        <title>Three novel Pseudomonas species isolated from symptomatic oak.</title>
        <authorList>
            <person name="Bueno-Gonzalez V."/>
            <person name="Brady C."/>
        </authorList>
    </citation>
    <scope>NUCLEOTIDE SEQUENCE [LARGE SCALE GENOMIC DNA]</scope>
    <source>
        <strain evidence="9 10">P9A</strain>
    </source>
</reference>
<keyword evidence="4 7" id="KW-0812">Transmembrane</keyword>
<evidence type="ECO:0000256" key="4">
    <source>
        <dbReference type="ARBA" id="ARBA00022692"/>
    </source>
</evidence>
<dbReference type="PANTHER" id="PTHR43386">
    <property type="entry name" value="OLIGOPEPTIDE TRANSPORT SYSTEM PERMEASE PROTEIN APPC"/>
    <property type="match status" value="1"/>
</dbReference>
<dbReference type="Gene3D" id="1.10.3720.10">
    <property type="entry name" value="MetI-like"/>
    <property type="match status" value="1"/>
</dbReference>
<dbReference type="InterPro" id="IPR035906">
    <property type="entry name" value="MetI-like_sf"/>
</dbReference>
<dbReference type="RefSeq" id="WP_131180679.1">
    <property type="nucleotide sequence ID" value="NZ_QJUI01000011.1"/>
</dbReference>
<comment type="subcellular location">
    <subcellularLocation>
        <location evidence="1 7">Cell membrane</location>
        <topology evidence="1 7">Multi-pass membrane protein</topology>
    </subcellularLocation>
</comment>
<feature type="domain" description="ABC transmembrane type-1" evidence="8">
    <location>
        <begin position="93"/>
        <end position="282"/>
    </location>
</feature>
<dbReference type="CDD" id="cd06261">
    <property type="entry name" value="TM_PBP2"/>
    <property type="match status" value="1"/>
</dbReference>
<accession>A0A4Q9QLM7</accession>
<feature type="transmembrane region" description="Helical" evidence="7">
    <location>
        <begin position="186"/>
        <end position="207"/>
    </location>
</feature>
<organism evidence="9 10">
    <name type="scientific">Phytopseudomonas daroniae</name>
    <dbReference type="NCBI Taxonomy" id="2487519"/>
    <lineage>
        <taxon>Bacteria</taxon>
        <taxon>Pseudomonadati</taxon>
        <taxon>Pseudomonadota</taxon>
        <taxon>Gammaproteobacteria</taxon>
        <taxon>Pseudomonadales</taxon>
        <taxon>Pseudomonadaceae</taxon>
        <taxon>Phytopseudomonas</taxon>
    </lineage>
</organism>
<dbReference type="PANTHER" id="PTHR43386:SF25">
    <property type="entry name" value="PEPTIDE ABC TRANSPORTER PERMEASE PROTEIN"/>
    <property type="match status" value="1"/>
</dbReference>
<dbReference type="PROSITE" id="PS50928">
    <property type="entry name" value="ABC_TM1"/>
    <property type="match status" value="1"/>
</dbReference>
<feature type="transmembrane region" description="Helical" evidence="7">
    <location>
        <begin position="33"/>
        <end position="54"/>
    </location>
</feature>
<proteinExistence type="inferred from homology"/>
<dbReference type="Pfam" id="PF00528">
    <property type="entry name" value="BPD_transp_1"/>
    <property type="match status" value="1"/>
</dbReference>
<dbReference type="InterPro" id="IPR000515">
    <property type="entry name" value="MetI-like"/>
</dbReference>
<dbReference type="OrthoDB" id="9805884at2"/>
<gene>
    <name evidence="9" type="ORF">DNK06_14385</name>
</gene>
<evidence type="ECO:0000256" key="1">
    <source>
        <dbReference type="ARBA" id="ARBA00004651"/>
    </source>
</evidence>
<evidence type="ECO:0000256" key="7">
    <source>
        <dbReference type="RuleBase" id="RU363032"/>
    </source>
</evidence>
<evidence type="ECO:0000313" key="9">
    <source>
        <dbReference type="EMBL" id="TBU77999.1"/>
    </source>
</evidence>
<feature type="transmembrane region" description="Helical" evidence="7">
    <location>
        <begin position="260"/>
        <end position="286"/>
    </location>
</feature>
<keyword evidence="10" id="KW-1185">Reference proteome</keyword>
<evidence type="ECO:0000256" key="3">
    <source>
        <dbReference type="ARBA" id="ARBA00022475"/>
    </source>
</evidence>
<dbReference type="EMBL" id="QJUI01000011">
    <property type="protein sequence ID" value="TBU77999.1"/>
    <property type="molecule type" value="Genomic_DNA"/>
</dbReference>
<dbReference type="SUPFAM" id="SSF161098">
    <property type="entry name" value="MetI-like"/>
    <property type="match status" value="1"/>
</dbReference>
<dbReference type="InterPro" id="IPR050366">
    <property type="entry name" value="BP-dependent_transpt_permease"/>
</dbReference>
<dbReference type="AlphaFoldDB" id="A0A4Q9QLM7"/>